<dbReference type="GO" id="GO:0005886">
    <property type="term" value="C:plasma membrane"/>
    <property type="evidence" value="ECO:0007669"/>
    <property type="project" value="UniProtKB-SubCell"/>
</dbReference>
<evidence type="ECO:0000256" key="8">
    <source>
        <dbReference type="ARBA" id="ARBA00023288"/>
    </source>
</evidence>
<name>A0A9D2FZQ0_9LACT</name>
<keyword evidence="8" id="KW-0449">Lipoprotein</keyword>
<feature type="transmembrane region" description="Helical" evidence="9">
    <location>
        <begin position="14"/>
        <end position="31"/>
    </location>
</feature>
<proteinExistence type="inferred from homology"/>
<dbReference type="InterPro" id="IPR050811">
    <property type="entry name" value="Phosphate_ABC_transporter"/>
</dbReference>
<evidence type="ECO:0000256" key="4">
    <source>
        <dbReference type="ARBA" id="ARBA00011529"/>
    </source>
</evidence>
<keyword evidence="9" id="KW-1133">Transmembrane helix</keyword>
<reference evidence="11" key="2">
    <citation type="submission" date="2021-04" db="EMBL/GenBank/DDBJ databases">
        <authorList>
            <person name="Gilroy R."/>
        </authorList>
    </citation>
    <scope>NUCLEOTIDE SEQUENCE</scope>
    <source>
        <strain evidence="11">CHK169-4300</strain>
    </source>
</reference>
<evidence type="ECO:0000256" key="3">
    <source>
        <dbReference type="ARBA" id="ARBA00008725"/>
    </source>
</evidence>
<dbReference type="GO" id="GO:0006817">
    <property type="term" value="P:phosphate ion transport"/>
    <property type="evidence" value="ECO:0007669"/>
    <property type="project" value="UniProtKB-KW"/>
</dbReference>
<dbReference type="AlphaFoldDB" id="A0A9D2FZQ0"/>
<sequence>MLNNKKQNKFYKQWWFWGAIVGFGLAVYFILNINQLTSQKFEADREIHLYTRELGSGTRSAFTSVAHLTDENGDDILSPKATVQNSTSATIQAVESDLYGISYISLGSLNSSVKAVSIDEVEPTIENIQEGNYQLIRNFNVTYGQELSDVAEDFWKFMFSAQAQELVEEDGYVSVDTTAPKYEPSGLSGSISIVGSTSVEPTIQKFSEAYRKLNPDVTIDITAPGSGAGITSAIDGSADIGMTSREPDDYEAEQLIETAPIAVDGIVVIVNNNNPLENLEIQEIQGLYLEYIDTWDEILDN</sequence>
<evidence type="ECO:0000313" key="11">
    <source>
        <dbReference type="EMBL" id="HIZ70369.1"/>
    </source>
</evidence>
<keyword evidence="9" id="KW-0812">Transmembrane</keyword>
<keyword evidence="5" id="KW-0813">Transport</keyword>
<dbReference type="InterPro" id="IPR024370">
    <property type="entry name" value="PBP_domain"/>
</dbReference>
<gene>
    <name evidence="11" type="ORF">H9808_01110</name>
</gene>
<dbReference type="Gene3D" id="3.40.190.10">
    <property type="entry name" value="Periplasmic binding protein-like II"/>
    <property type="match status" value="3"/>
</dbReference>
<comment type="similarity">
    <text evidence="3">Belongs to the PstS family.</text>
</comment>
<keyword evidence="5" id="KW-0592">Phosphate transport</keyword>
<comment type="function">
    <text evidence="1">Part of the ABC transporter complex PstSACB involved in phosphate import.</text>
</comment>
<evidence type="ECO:0000256" key="2">
    <source>
        <dbReference type="ARBA" id="ARBA00004193"/>
    </source>
</evidence>
<evidence type="ECO:0000256" key="5">
    <source>
        <dbReference type="ARBA" id="ARBA00022592"/>
    </source>
</evidence>
<dbReference type="Proteomes" id="UP000824106">
    <property type="component" value="Unassembled WGS sequence"/>
</dbReference>
<organism evidence="11 12">
    <name type="scientific">Candidatus Atopostipes pullistercoris</name>
    <dbReference type="NCBI Taxonomy" id="2838467"/>
    <lineage>
        <taxon>Bacteria</taxon>
        <taxon>Bacillati</taxon>
        <taxon>Bacillota</taxon>
        <taxon>Bacilli</taxon>
        <taxon>Lactobacillales</taxon>
        <taxon>Carnobacteriaceae</taxon>
        <taxon>Atopostipes</taxon>
    </lineage>
</organism>
<dbReference type="Pfam" id="PF12849">
    <property type="entry name" value="PBP_like_2"/>
    <property type="match status" value="2"/>
</dbReference>
<comment type="caution">
    <text evidence="11">The sequence shown here is derived from an EMBL/GenBank/DDBJ whole genome shotgun (WGS) entry which is preliminary data.</text>
</comment>
<keyword evidence="6" id="KW-0732">Signal</keyword>
<evidence type="ECO:0000256" key="6">
    <source>
        <dbReference type="ARBA" id="ARBA00022729"/>
    </source>
</evidence>
<dbReference type="SUPFAM" id="SSF53850">
    <property type="entry name" value="Periplasmic binding protein-like II"/>
    <property type="match status" value="2"/>
</dbReference>
<evidence type="ECO:0000256" key="1">
    <source>
        <dbReference type="ARBA" id="ARBA00002841"/>
    </source>
</evidence>
<evidence type="ECO:0000256" key="9">
    <source>
        <dbReference type="SAM" id="Phobius"/>
    </source>
</evidence>
<feature type="domain" description="PBP" evidence="10">
    <location>
        <begin position="187"/>
        <end position="297"/>
    </location>
</feature>
<dbReference type="PANTHER" id="PTHR30570:SF1">
    <property type="entry name" value="PHOSPHATE-BINDING PROTEIN PSTS"/>
    <property type="match status" value="1"/>
</dbReference>
<protein>
    <submittedName>
        <fullName evidence="11">Substrate-binding domain-containing protein</fullName>
    </submittedName>
</protein>
<dbReference type="PANTHER" id="PTHR30570">
    <property type="entry name" value="PERIPLASMIC PHOSPHATE BINDING COMPONENT OF PHOSPHATE ABC TRANSPORTER"/>
    <property type="match status" value="1"/>
</dbReference>
<feature type="domain" description="PBP" evidence="10">
    <location>
        <begin position="40"/>
        <end position="161"/>
    </location>
</feature>
<comment type="subcellular location">
    <subcellularLocation>
        <location evidence="2">Cell membrane</location>
        <topology evidence="2">Lipid-anchor</topology>
    </subcellularLocation>
</comment>
<accession>A0A9D2FZQ0</accession>
<keyword evidence="7" id="KW-0564">Palmitate</keyword>
<reference evidence="11" key="1">
    <citation type="journal article" date="2021" name="PeerJ">
        <title>Extensive microbial diversity within the chicken gut microbiome revealed by metagenomics and culture.</title>
        <authorList>
            <person name="Gilroy R."/>
            <person name="Ravi A."/>
            <person name="Getino M."/>
            <person name="Pursley I."/>
            <person name="Horton D.L."/>
            <person name="Alikhan N.F."/>
            <person name="Baker D."/>
            <person name="Gharbi K."/>
            <person name="Hall N."/>
            <person name="Watson M."/>
            <person name="Adriaenssens E.M."/>
            <person name="Foster-Nyarko E."/>
            <person name="Jarju S."/>
            <person name="Secka A."/>
            <person name="Antonio M."/>
            <person name="Oren A."/>
            <person name="Chaudhuri R.R."/>
            <person name="La Ragione R."/>
            <person name="Hildebrand F."/>
            <person name="Pallen M.J."/>
        </authorList>
    </citation>
    <scope>NUCLEOTIDE SEQUENCE</scope>
    <source>
        <strain evidence="11">CHK169-4300</strain>
    </source>
</reference>
<evidence type="ECO:0000313" key="12">
    <source>
        <dbReference type="Proteomes" id="UP000824106"/>
    </source>
</evidence>
<evidence type="ECO:0000256" key="7">
    <source>
        <dbReference type="ARBA" id="ARBA00023139"/>
    </source>
</evidence>
<dbReference type="EMBL" id="DXAZ01000013">
    <property type="protein sequence ID" value="HIZ70369.1"/>
    <property type="molecule type" value="Genomic_DNA"/>
</dbReference>
<evidence type="ECO:0000259" key="10">
    <source>
        <dbReference type="Pfam" id="PF12849"/>
    </source>
</evidence>
<comment type="subunit">
    <text evidence="4">The complex is composed of two ATP-binding proteins (PstB), two transmembrane proteins (PstC and PstA) and a solute-binding protein (PstS).</text>
</comment>
<keyword evidence="9" id="KW-0472">Membrane</keyword>